<feature type="binding site" evidence="14">
    <location>
        <position position="51"/>
    </location>
    <ligand>
        <name>FAD</name>
        <dbReference type="ChEBI" id="CHEBI:57692"/>
    </ligand>
</feature>
<feature type="active site" description="Proton acceptor" evidence="13">
    <location>
        <position position="440"/>
    </location>
</feature>
<dbReference type="GO" id="GO:0005737">
    <property type="term" value="C:cytoplasm"/>
    <property type="evidence" value="ECO:0007669"/>
    <property type="project" value="UniProtKB-SubCell"/>
</dbReference>
<keyword evidence="5" id="KW-0963">Cytoplasm</keyword>
<evidence type="ECO:0000256" key="3">
    <source>
        <dbReference type="ARBA" id="ARBA00012608"/>
    </source>
</evidence>
<evidence type="ECO:0000256" key="9">
    <source>
        <dbReference type="ARBA" id="ARBA00023027"/>
    </source>
</evidence>
<sequence>MKRHDLVIIGGGPGGYVAAIRAAQLGFDVAVVDENDRLGGTCLRVGCIPSKALLEASYRYYEAKHHLKAFGVKPGRVTLDLAAMMKHKDAVVEANTAGIAYLFKKNKITWYQGRGRLLEPGRLEVQGPEGTETLAADDIVIATGSVPARLKGVEYDGEVIGTSTEALAYEKVPEHLVVIGAGYIGLELGSVWARLGARVTVLEYLDRVLPGMDSELGRKAQRLFEKQGLEFRLGTKVLGARVEKGRAVVEVEGADPITADRVLVAVGRAPNTQGLGLEAVGVETDARGFVVVDEHFQTSVPGIHAIGDVIGGAMLAHKASAEGVALVEYLANGYGAVNYDVIPAAVFTHPEIASVGQTEDALKEAGVPYTKGVFPFQASGRARAMNDTEGFVKILAHKETDRILGVHAMGPAAGELIHEAAVAMEFGASAEDLARIIHVHPTLSEAVKEAAEVAGGHPIHI</sequence>
<keyword evidence="10" id="KW-1015">Disulfide bond</keyword>
<dbReference type="PIRSF" id="PIRSF000350">
    <property type="entry name" value="Mercury_reductase_MerA"/>
    <property type="match status" value="1"/>
</dbReference>
<feature type="binding site" evidence="14">
    <location>
        <position position="308"/>
    </location>
    <ligand>
        <name>FAD</name>
        <dbReference type="ChEBI" id="CHEBI:57692"/>
    </ligand>
</feature>
<dbReference type="InterPro" id="IPR050151">
    <property type="entry name" value="Class-I_Pyr_Nuc-Dis_Oxidored"/>
</dbReference>
<evidence type="ECO:0000259" key="17">
    <source>
        <dbReference type="Pfam" id="PF02852"/>
    </source>
</evidence>
<evidence type="ECO:0000256" key="4">
    <source>
        <dbReference type="ARBA" id="ARBA00016961"/>
    </source>
</evidence>
<dbReference type="GO" id="GO:0006103">
    <property type="term" value="P:2-oxoglutarate metabolic process"/>
    <property type="evidence" value="ECO:0007669"/>
    <property type="project" value="TreeGrafter"/>
</dbReference>
<feature type="binding site" evidence="14">
    <location>
        <position position="267"/>
    </location>
    <ligand>
        <name>NAD(+)</name>
        <dbReference type="ChEBI" id="CHEBI:57540"/>
    </ligand>
</feature>
<organism evidence="19 20">
    <name type="scientific">Marinithermus hydrothermalis (strain DSM 14884 / JCM 11576 / T1)</name>
    <dbReference type="NCBI Taxonomy" id="869210"/>
    <lineage>
        <taxon>Bacteria</taxon>
        <taxon>Thermotogati</taxon>
        <taxon>Deinococcota</taxon>
        <taxon>Deinococci</taxon>
        <taxon>Thermales</taxon>
        <taxon>Thermaceae</taxon>
        <taxon>Marinithermus</taxon>
    </lineage>
</organism>
<dbReference type="SUPFAM" id="SSF55424">
    <property type="entry name" value="FAD/NAD-linked reductases, dimerisation (C-terminal) domain"/>
    <property type="match status" value="1"/>
</dbReference>
<dbReference type="Pfam" id="PF02852">
    <property type="entry name" value="Pyr_redox_dim"/>
    <property type="match status" value="1"/>
</dbReference>
<dbReference type="eggNOG" id="COG1249">
    <property type="taxonomic scope" value="Bacteria"/>
</dbReference>
<evidence type="ECO:0000256" key="10">
    <source>
        <dbReference type="ARBA" id="ARBA00023157"/>
    </source>
</evidence>
<keyword evidence="11 16" id="KW-0676">Redox-active center</keyword>
<dbReference type="Pfam" id="PF07992">
    <property type="entry name" value="Pyr_redox_2"/>
    <property type="match status" value="1"/>
</dbReference>
<dbReference type="InterPro" id="IPR004099">
    <property type="entry name" value="Pyr_nucl-diS_OxRdtase_dimer"/>
</dbReference>
<evidence type="ECO:0000256" key="8">
    <source>
        <dbReference type="ARBA" id="ARBA00023002"/>
    </source>
</evidence>
<feature type="disulfide bond" description="Redox-active" evidence="15">
    <location>
        <begin position="42"/>
        <end position="47"/>
    </location>
</feature>
<dbReference type="AlphaFoldDB" id="F2NR10"/>
<feature type="domain" description="Pyridine nucleotide-disulphide oxidoreductase dimerisation" evidence="17">
    <location>
        <begin position="342"/>
        <end position="451"/>
    </location>
</feature>
<dbReference type="PRINTS" id="PR00411">
    <property type="entry name" value="PNDRDTASEI"/>
</dbReference>
<keyword evidence="7 14" id="KW-0274">FAD</keyword>
<dbReference type="Gene3D" id="3.50.50.60">
    <property type="entry name" value="FAD/NAD(P)-binding domain"/>
    <property type="match status" value="2"/>
</dbReference>
<dbReference type="NCBIfam" id="TIGR01350">
    <property type="entry name" value="lipoamide_DH"/>
    <property type="match status" value="1"/>
</dbReference>
<evidence type="ECO:0000256" key="12">
    <source>
        <dbReference type="ARBA" id="ARBA00049187"/>
    </source>
</evidence>
<comment type="similarity">
    <text evidence="2 16">Belongs to the class-I pyridine nucleotide-disulfide oxidoreductase family.</text>
</comment>
<evidence type="ECO:0000313" key="19">
    <source>
        <dbReference type="EMBL" id="AEB12588.1"/>
    </source>
</evidence>
<gene>
    <name evidence="19" type="ordered locus">Marky_1857</name>
</gene>
<dbReference type="InterPro" id="IPR036188">
    <property type="entry name" value="FAD/NAD-bd_sf"/>
</dbReference>
<keyword evidence="20" id="KW-1185">Reference proteome</keyword>
<dbReference type="InterPro" id="IPR001100">
    <property type="entry name" value="Pyr_nuc-diS_OxRdtase"/>
</dbReference>
<dbReference type="STRING" id="869210.Marky_1857"/>
<evidence type="ECO:0000256" key="5">
    <source>
        <dbReference type="ARBA" id="ARBA00022490"/>
    </source>
</evidence>
<comment type="catalytic activity">
    <reaction evidence="12 16">
        <text>N(6)-[(R)-dihydrolipoyl]-L-lysyl-[protein] + NAD(+) = N(6)-[(R)-lipoyl]-L-lysyl-[protein] + NADH + H(+)</text>
        <dbReference type="Rhea" id="RHEA:15045"/>
        <dbReference type="Rhea" id="RHEA-COMP:10474"/>
        <dbReference type="Rhea" id="RHEA-COMP:10475"/>
        <dbReference type="ChEBI" id="CHEBI:15378"/>
        <dbReference type="ChEBI" id="CHEBI:57540"/>
        <dbReference type="ChEBI" id="CHEBI:57945"/>
        <dbReference type="ChEBI" id="CHEBI:83099"/>
        <dbReference type="ChEBI" id="CHEBI:83100"/>
        <dbReference type="EC" id="1.8.1.4"/>
    </reaction>
</comment>
<dbReference type="EMBL" id="CP002630">
    <property type="protein sequence ID" value="AEB12588.1"/>
    <property type="molecule type" value="Genomic_DNA"/>
</dbReference>
<evidence type="ECO:0000259" key="18">
    <source>
        <dbReference type="Pfam" id="PF07992"/>
    </source>
</evidence>
<evidence type="ECO:0000256" key="7">
    <source>
        <dbReference type="ARBA" id="ARBA00022827"/>
    </source>
</evidence>
<evidence type="ECO:0000256" key="11">
    <source>
        <dbReference type="ARBA" id="ARBA00023284"/>
    </source>
</evidence>
<feature type="binding site" evidence="14">
    <location>
        <begin position="314"/>
        <end position="317"/>
    </location>
    <ligand>
        <name>FAD</name>
        <dbReference type="ChEBI" id="CHEBI:57692"/>
    </ligand>
</feature>
<dbReference type="RefSeq" id="WP_013704634.1">
    <property type="nucleotide sequence ID" value="NC_015387.1"/>
</dbReference>
<evidence type="ECO:0000256" key="15">
    <source>
        <dbReference type="PIRSR" id="PIRSR000350-4"/>
    </source>
</evidence>
<protein>
    <recommendedName>
        <fullName evidence="4 16">Dihydrolipoyl dehydrogenase</fullName>
        <ecNumber evidence="3 16">1.8.1.4</ecNumber>
    </recommendedName>
</protein>
<feature type="binding site" evidence="14">
    <location>
        <begin position="143"/>
        <end position="145"/>
    </location>
    <ligand>
        <name>FAD</name>
        <dbReference type="ChEBI" id="CHEBI:57692"/>
    </ligand>
</feature>
<comment type="miscellaneous">
    <text evidence="16">The active site is a redox-active disulfide bond.</text>
</comment>
<feature type="binding site" evidence="14">
    <location>
        <position position="203"/>
    </location>
    <ligand>
        <name>NAD(+)</name>
        <dbReference type="ChEBI" id="CHEBI:57540"/>
    </ligand>
</feature>
<keyword evidence="14" id="KW-0547">Nucleotide-binding</keyword>
<dbReference type="FunFam" id="3.30.390.30:FF:000001">
    <property type="entry name" value="Dihydrolipoyl dehydrogenase"/>
    <property type="match status" value="1"/>
</dbReference>
<feature type="binding site" evidence="14">
    <location>
        <position position="115"/>
    </location>
    <ligand>
        <name>FAD</name>
        <dbReference type="ChEBI" id="CHEBI:57692"/>
    </ligand>
</feature>
<dbReference type="InterPro" id="IPR012999">
    <property type="entry name" value="Pyr_OxRdtase_I_AS"/>
</dbReference>
<dbReference type="PANTHER" id="PTHR22912">
    <property type="entry name" value="DISULFIDE OXIDOREDUCTASE"/>
    <property type="match status" value="1"/>
</dbReference>
<keyword evidence="6 16" id="KW-0285">Flavoprotein</keyword>
<dbReference type="HOGENOM" id="CLU_016755_0_3_0"/>
<keyword evidence="8 16" id="KW-0560">Oxidoreductase</keyword>
<comment type="subcellular location">
    <subcellularLocation>
        <location evidence="1">Cytoplasm</location>
    </subcellularLocation>
</comment>
<evidence type="ECO:0000256" key="14">
    <source>
        <dbReference type="PIRSR" id="PIRSR000350-3"/>
    </source>
</evidence>
<dbReference type="GO" id="GO:0050660">
    <property type="term" value="F:flavin adenine dinucleotide binding"/>
    <property type="evidence" value="ECO:0007669"/>
    <property type="project" value="InterPro"/>
</dbReference>
<dbReference type="KEGG" id="mhd:Marky_1857"/>
<name>F2NR10_MARHT</name>
<dbReference type="PROSITE" id="PS00076">
    <property type="entry name" value="PYRIDINE_REDOX_1"/>
    <property type="match status" value="1"/>
</dbReference>
<keyword evidence="9 14" id="KW-0520">NAD</keyword>
<evidence type="ECO:0000256" key="1">
    <source>
        <dbReference type="ARBA" id="ARBA00004496"/>
    </source>
</evidence>
<dbReference type="Gene3D" id="3.30.390.30">
    <property type="match status" value="1"/>
</dbReference>
<evidence type="ECO:0000256" key="13">
    <source>
        <dbReference type="PIRSR" id="PIRSR000350-2"/>
    </source>
</evidence>
<reference evidence="19 20" key="1">
    <citation type="journal article" date="2012" name="Stand. Genomic Sci.">
        <title>Complete genome sequence of the aerobic, heterotroph Marinithermus hydrothermalis type strain (T1(T)) from a deep-sea hydrothermal vent chimney.</title>
        <authorList>
            <person name="Copeland A."/>
            <person name="Gu W."/>
            <person name="Yasawong M."/>
            <person name="Lapidus A."/>
            <person name="Lucas S."/>
            <person name="Deshpande S."/>
            <person name="Pagani I."/>
            <person name="Tapia R."/>
            <person name="Cheng J.F."/>
            <person name="Goodwin L.A."/>
            <person name="Pitluck S."/>
            <person name="Liolios K."/>
            <person name="Ivanova N."/>
            <person name="Mavromatis K."/>
            <person name="Mikhailova N."/>
            <person name="Pati A."/>
            <person name="Chen A."/>
            <person name="Palaniappan K."/>
            <person name="Land M."/>
            <person name="Pan C."/>
            <person name="Brambilla E.M."/>
            <person name="Rohde M."/>
            <person name="Tindall B.J."/>
            <person name="Sikorski J."/>
            <person name="Goker M."/>
            <person name="Detter J.C."/>
            <person name="Bristow J."/>
            <person name="Eisen J.A."/>
            <person name="Markowitz V."/>
            <person name="Hugenholtz P."/>
            <person name="Kyrpides N.C."/>
            <person name="Klenk H.P."/>
            <person name="Woyke T."/>
        </authorList>
    </citation>
    <scope>NUCLEOTIDE SEQUENCE [LARGE SCALE GENOMIC DNA]</scope>
    <source>
        <strain evidence="20">DSM 14884 / JCM 11576 / T1</strain>
    </source>
</reference>
<dbReference type="InterPro" id="IPR006258">
    <property type="entry name" value="Lipoamide_DH"/>
</dbReference>
<accession>F2NR10</accession>
<dbReference type="EC" id="1.8.1.4" evidence="3 16"/>
<evidence type="ECO:0000256" key="2">
    <source>
        <dbReference type="ARBA" id="ARBA00007532"/>
    </source>
</evidence>
<dbReference type="OrthoDB" id="9807946at2"/>
<dbReference type="PANTHER" id="PTHR22912:SF224">
    <property type="entry name" value="DIHYDROLIPOYL DEHYDROGENASE"/>
    <property type="match status" value="1"/>
</dbReference>
<dbReference type="SUPFAM" id="SSF51905">
    <property type="entry name" value="FAD/NAD(P)-binding domain"/>
    <property type="match status" value="1"/>
</dbReference>
<comment type="cofactor">
    <cofactor evidence="14 16">
        <name>FAD</name>
        <dbReference type="ChEBI" id="CHEBI:57692"/>
    </cofactor>
    <text evidence="14 16">Binds 1 FAD per subunit.</text>
</comment>
<evidence type="ECO:0000256" key="6">
    <source>
        <dbReference type="ARBA" id="ARBA00022630"/>
    </source>
</evidence>
<evidence type="ECO:0000313" key="20">
    <source>
        <dbReference type="Proteomes" id="UP000007030"/>
    </source>
</evidence>
<feature type="binding site" evidence="14">
    <location>
        <begin position="180"/>
        <end position="187"/>
    </location>
    <ligand>
        <name>NAD(+)</name>
        <dbReference type="ChEBI" id="CHEBI:57540"/>
    </ligand>
</feature>
<feature type="domain" description="FAD/NAD(P)-binding" evidence="18">
    <location>
        <begin position="5"/>
        <end position="323"/>
    </location>
</feature>
<dbReference type="InterPro" id="IPR023753">
    <property type="entry name" value="FAD/NAD-binding_dom"/>
</dbReference>
<evidence type="ECO:0000256" key="16">
    <source>
        <dbReference type="RuleBase" id="RU003692"/>
    </source>
</evidence>
<dbReference type="Proteomes" id="UP000007030">
    <property type="component" value="Chromosome"/>
</dbReference>
<dbReference type="InterPro" id="IPR016156">
    <property type="entry name" value="FAD/NAD-linked_Rdtase_dimer_sf"/>
</dbReference>
<dbReference type="PRINTS" id="PR00368">
    <property type="entry name" value="FADPNR"/>
</dbReference>
<dbReference type="GO" id="GO:0004148">
    <property type="term" value="F:dihydrolipoyl dehydrogenase (NADH) activity"/>
    <property type="evidence" value="ECO:0007669"/>
    <property type="project" value="UniProtKB-EC"/>
</dbReference>
<proteinExistence type="inferred from homology"/>